<evidence type="ECO:0000313" key="1">
    <source>
        <dbReference type="EMBL" id="KAE9060345.1"/>
    </source>
</evidence>
<protein>
    <submittedName>
        <fullName evidence="1">Uncharacterized protein</fullName>
    </submittedName>
</protein>
<accession>A0A6G0JKX4</accession>
<organism evidence="1 2">
    <name type="scientific">Phytophthora fragariae</name>
    <dbReference type="NCBI Taxonomy" id="53985"/>
    <lineage>
        <taxon>Eukaryota</taxon>
        <taxon>Sar</taxon>
        <taxon>Stramenopiles</taxon>
        <taxon>Oomycota</taxon>
        <taxon>Peronosporomycetes</taxon>
        <taxon>Peronosporales</taxon>
        <taxon>Peronosporaceae</taxon>
        <taxon>Phytophthora</taxon>
    </lineage>
</organism>
<evidence type="ECO:0000313" key="2">
    <source>
        <dbReference type="Proteomes" id="UP000488956"/>
    </source>
</evidence>
<name>A0A6G0JKX4_9STRA</name>
<reference evidence="1 2" key="1">
    <citation type="submission" date="2018-09" db="EMBL/GenBank/DDBJ databases">
        <title>Genomic investigation of the strawberry pathogen Phytophthora fragariae indicates pathogenicity is determined by transcriptional variation in three key races.</title>
        <authorList>
            <person name="Adams T.M."/>
            <person name="Armitage A.D."/>
            <person name="Sobczyk M.K."/>
            <person name="Bates H.J."/>
            <person name="Dunwell J.M."/>
            <person name="Nellist C.F."/>
            <person name="Harrison R.J."/>
        </authorList>
    </citation>
    <scope>NUCLEOTIDE SEQUENCE [LARGE SCALE GENOMIC DNA]</scope>
    <source>
        <strain evidence="1 2">ONT-3</strain>
    </source>
</reference>
<dbReference type="AlphaFoldDB" id="A0A6G0JKX4"/>
<gene>
    <name evidence="1" type="ORF">PF010_g30256</name>
</gene>
<sequence>MENHKAYLKKKAAGGWEINKFVTLQNWAARKMCQDAETFRTGDESNMADMNAMIILEI</sequence>
<dbReference type="Proteomes" id="UP000488956">
    <property type="component" value="Unassembled WGS sequence"/>
</dbReference>
<proteinExistence type="predicted"/>
<comment type="caution">
    <text evidence="1">The sequence shown here is derived from an EMBL/GenBank/DDBJ whole genome shotgun (WGS) entry which is preliminary data.</text>
</comment>
<dbReference type="EMBL" id="QXFX01005609">
    <property type="protein sequence ID" value="KAE9060345.1"/>
    <property type="molecule type" value="Genomic_DNA"/>
</dbReference>